<accession>A0ABS7RM47</accession>
<keyword evidence="4" id="KW-1185">Reference proteome</keyword>
<feature type="compositionally biased region" description="Low complexity" evidence="1">
    <location>
        <begin position="50"/>
        <end position="102"/>
    </location>
</feature>
<dbReference type="PROSITE" id="PS51257">
    <property type="entry name" value="PROKAR_LIPOPROTEIN"/>
    <property type="match status" value="1"/>
</dbReference>
<dbReference type="Proteomes" id="UP000754710">
    <property type="component" value="Unassembled WGS sequence"/>
</dbReference>
<evidence type="ECO:0008006" key="5">
    <source>
        <dbReference type="Google" id="ProtNLM"/>
    </source>
</evidence>
<evidence type="ECO:0000256" key="1">
    <source>
        <dbReference type="SAM" id="MobiDB-lite"/>
    </source>
</evidence>
<name>A0ABS7RM47_9ACTN</name>
<feature type="region of interest" description="Disordered" evidence="1">
    <location>
        <begin position="27"/>
        <end position="102"/>
    </location>
</feature>
<evidence type="ECO:0000313" key="3">
    <source>
        <dbReference type="EMBL" id="MBY9076125.1"/>
    </source>
</evidence>
<protein>
    <recommendedName>
        <fullName evidence="5">PknH-like protein</fullName>
    </recommendedName>
</protein>
<evidence type="ECO:0000313" key="4">
    <source>
        <dbReference type="Proteomes" id="UP000754710"/>
    </source>
</evidence>
<dbReference type="EMBL" id="JAIEZQ010000002">
    <property type="protein sequence ID" value="MBY9076125.1"/>
    <property type="molecule type" value="Genomic_DNA"/>
</dbReference>
<feature type="chain" id="PRO_5045954716" description="PknH-like protein" evidence="2">
    <location>
        <begin position="24"/>
        <end position="294"/>
    </location>
</feature>
<feature type="signal peptide" evidence="2">
    <location>
        <begin position="1"/>
        <end position="23"/>
    </location>
</feature>
<comment type="caution">
    <text evidence="3">The sequence shown here is derived from an EMBL/GenBank/DDBJ whole genome shotgun (WGS) entry which is preliminary data.</text>
</comment>
<keyword evidence="2" id="KW-0732">Signal</keyword>
<reference evidence="3 4" key="1">
    <citation type="submission" date="2021-08" db="EMBL/GenBank/DDBJ databases">
        <title>Nocardioides bacterium WL0053 sp. nov., isolated from the sediment.</title>
        <authorList>
            <person name="Wang L."/>
            <person name="Zhang D."/>
            <person name="Zhang A."/>
        </authorList>
    </citation>
    <scope>NUCLEOTIDE SEQUENCE [LARGE SCALE GENOMIC DNA]</scope>
    <source>
        <strain evidence="3 4">WL0053</strain>
    </source>
</reference>
<sequence length="294" mass="30753">MRLQRRRHRLGLAVSALAVAAVATGCSPSGELEVTRSRPTVTVEPGDGGSASPSPSPSASVSSAPSTSAAPTPSPTPVEQVSQEPSPTPSQSPAAQQAPAAVTVVAPEASAPMRARLLTAEELPGFDEDFTWTTATTRTSEGRKPFGTCHKFAMTSIGAGEVAVRTFTPATAAEKVTASQLVADFGDEMNAKRAFEVLKSWRAQCDEELKGYDRRDVGGLTTVDVSTGVGGWYLLTYGPVEGTSEETYFDAQGITRVGSRISVLQMRLAAQDYDYPAGEEPMVAAVQRAATKAG</sequence>
<gene>
    <name evidence="3" type="ORF">K1X13_14915</name>
</gene>
<evidence type="ECO:0000256" key="2">
    <source>
        <dbReference type="SAM" id="SignalP"/>
    </source>
</evidence>
<dbReference type="RefSeq" id="WP_221025808.1">
    <property type="nucleotide sequence ID" value="NZ_JAIEZQ010000002.1"/>
</dbReference>
<organism evidence="3 4">
    <name type="scientific">Nocardioides jiangsuensis</name>
    <dbReference type="NCBI Taxonomy" id="2866161"/>
    <lineage>
        <taxon>Bacteria</taxon>
        <taxon>Bacillati</taxon>
        <taxon>Actinomycetota</taxon>
        <taxon>Actinomycetes</taxon>
        <taxon>Propionibacteriales</taxon>
        <taxon>Nocardioidaceae</taxon>
        <taxon>Nocardioides</taxon>
    </lineage>
</organism>
<proteinExistence type="predicted"/>